<dbReference type="OrthoDB" id="9790370at2"/>
<comment type="subunit">
    <text evidence="9">Part of a complex composed of FtsB, FtsL and FtsQ.</text>
</comment>
<dbReference type="GO" id="GO:0005886">
    <property type="term" value="C:plasma membrane"/>
    <property type="evidence" value="ECO:0007669"/>
    <property type="project" value="UniProtKB-SubCell"/>
</dbReference>
<dbReference type="GO" id="GO:0043093">
    <property type="term" value="P:FtsZ-dependent cytokinesis"/>
    <property type="evidence" value="ECO:0007669"/>
    <property type="project" value="UniProtKB-UniRule"/>
</dbReference>
<evidence type="ECO:0000256" key="6">
    <source>
        <dbReference type="ARBA" id="ARBA00022989"/>
    </source>
</evidence>
<dbReference type="PANTHER" id="PTHR35851:SF1">
    <property type="entry name" value="CELL DIVISION PROTEIN FTSQ"/>
    <property type="match status" value="1"/>
</dbReference>
<feature type="domain" description="POTRA" evidence="10">
    <location>
        <begin position="37"/>
        <end position="115"/>
    </location>
</feature>
<name>A0A1H3L419_9PROT</name>
<evidence type="ECO:0000259" key="10">
    <source>
        <dbReference type="PROSITE" id="PS51779"/>
    </source>
</evidence>
<dbReference type="GO" id="GO:0032153">
    <property type="term" value="C:cell division site"/>
    <property type="evidence" value="ECO:0007669"/>
    <property type="project" value="UniProtKB-UniRule"/>
</dbReference>
<dbReference type="InterPro" id="IPR005548">
    <property type="entry name" value="Cell_div_FtsQ/DivIB_C"/>
</dbReference>
<keyword evidence="12" id="KW-1185">Reference proteome</keyword>
<evidence type="ECO:0000256" key="4">
    <source>
        <dbReference type="ARBA" id="ARBA00022618"/>
    </source>
</evidence>
<dbReference type="AlphaFoldDB" id="A0A1H3L419"/>
<dbReference type="InterPro" id="IPR013685">
    <property type="entry name" value="POTRA_FtsQ_type"/>
</dbReference>
<dbReference type="PROSITE" id="PS51779">
    <property type="entry name" value="POTRA"/>
    <property type="match status" value="1"/>
</dbReference>
<evidence type="ECO:0000256" key="5">
    <source>
        <dbReference type="ARBA" id="ARBA00022692"/>
    </source>
</evidence>
<evidence type="ECO:0000256" key="3">
    <source>
        <dbReference type="ARBA" id="ARBA00022519"/>
    </source>
</evidence>
<feature type="transmembrane region" description="Helical" evidence="9">
    <location>
        <begin position="12"/>
        <end position="33"/>
    </location>
</feature>
<evidence type="ECO:0000256" key="1">
    <source>
        <dbReference type="ARBA" id="ARBA00004370"/>
    </source>
</evidence>
<keyword evidence="8 9" id="KW-0131">Cell cycle</keyword>
<dbReference type="HAMAP" id="MF_00911">
    <property type="entry name" value="FtsQ_subfam"/>
    <property type="match status" value="1"/>
</dbReference>
<evidence type="ECO:0000256" key="9">
    <source>
        <dbReference type="HAMAP-Rule" id="MF_00911"/>
    </source>
</evidence>
<keyword evidence="7 9" id="KW-0472">Membrane</keyword>
<evidence type="ECO:0000256" key="2">
    <source>
        <dbReference type="ARBA" id="ARBA00022475"/>
    </source>
</evidence>
<proteinExistence type="inferred from homology"/>
<keyword evidence="6 9" id="KW-1133">Transmembrane helix</keyword>
<evidence type="ECO:0000256" key="8">
    <source>
        <dbReference type="ARBA" id="ARBA00023306"/>
    </source>
</evidence>
<dbReference type="STRING" id="44576.SAMN05421881_10456"/>
<dbReference type="PANTHER" id="PTHR35851">
    <property type="entry name" value="CELL DIVISION PROTEIN FTSQ"/>
    <property type="match status" value="1"/>
</dbReference>
<dbReference type="RefSeq" id="WP_090414876.1">
    <property type="nucleotide sequence ID" value="NZ_FNOY01000045.1"/>
</dbReference>
<evidence type="ECO:0000313" key="11">
    <source>
        <dbReference type="EMBL" id="SDY58996.1"/>
    </source>
</evidence>
<accession>A0A1H3L419</accession>
<sequence length="257" mass="29510">MWNDHQTLNFLANIMLTGVLLATLYVVGTRVLTLPFFSLREIRVEGVDHSQTVRVSLTHVTRDQIEQIMRNTTDTNFMTVDLKALQAAFMELPWVRSVKILRDWPPALDVLLEEHVPLAHWGETALINTHGELFRAMTENAHLPVFIGPDTQSSHLITQQYQALNELLQPLGQNAQEIVLTPRHAWHIRLDTGTWLKLGRKHIESRLRRYVAVYQQHGESLAQQQTLAYVDLRYANGFAIRKSTNVSHTLPRSGRAW</sequence>
<dbReference type="EMBL" id="FNOY01000045">
    <property type="protein sequence ID" value="SDY58996.1"/>
    <property type="molecule type" value="Genomic_DNA"/>
</dbReference>
<organism evidence="11 12">
    <name type="scientific">Nitrosomonas halophila</name>
    <dbReference type="NCBI Taxonomy" id="44576"/>
    <lineage>
        <taxon>Bacteria</taxon>
        <taxon>Pseudomonadati</taxon>
        <taxon>Pseudomonadota</taxon>
        <taxon>Betaproteobacteria</taxon>
        <taxon>Nitrosomonadales</taxon>
        <taxon>Nitrosomonadaceae</taxon>
        <taxon>Nitrosomonas</taxon>
    </lineage>
</organism>
<keyword evidence="2 9" id="KW-1003">Cell membrane</keyword>
<comment type="function">
    <text evidence="9">Essential cell division protein. May link together the upstream cell division proteins, which are predominantly cytoplasmic, with the downstream cell division proteins, which are predominantly periplasmic. May control correct divisome assembly.</text>
</comment>
<dbReference type="Gene3D" id="3.40.50.11690">
    <property type="entry name" value="Cell division protein FtsQ/DivIB"/>
    <property type="match status" value="1"/>
</dbReference>
<reference evidence="11 12" key="1">
    <citation type="submission" date="2016-10" db="EMBL/GenBank/DDBJ databases">
        <authorList>
            <person name="de Groot N.N."/>
        </authorList>
    </citation>
    <scope>NUCLEOTIDE SEQUENCE [LARGE SCALE GENOMIC DNA]</scope>
    <source>
        <strain evidence="11 12">Nm1</strain>
    </source>
</reference>
<comment type="similarity">
    <text evidence="9">Belongs to the FtsQ/DivIB family. FtsQ subfamily.</text>
</comment>
<comment type="subcellular location">
    <subcellularLocation>
        <location evidence="9">Cell inner membrane</location>
        <topology evidence="9">Single-pass type II membrane protein</topology>
    </subcellularLocation>
    <subcellularLocation>
        <location evidence="1">Membrane</location>
    </subcellularLocation>
    <text evidence="9">Localizes to the division septum.</text>
</comment>
<dbReference type="InterPro" id="IPR045335">
    <property type="entry name" value="FtsQ_C_sf"/>
</dbReference>
<gene>
    <name evidence="9" type="primary">ftsQ</name>
    <name evidence="11" type="ORF">SAMN05421881_10456</name>
</gene>
<dbReference type="GO" id="GO:0090529">
    <property type="term" value="P:cell septum assembly"/>
    <property type="evidence" value="ECO:0007669"/>
    <property type="project" value="InterPro"/>
</dbReference>
<evidence type="ECO:0000313" key="12">
    <source>
        <dbReference type="Proteomes" id="UP000198640"/>
    </source>
</evidence>
<protein>
    <recommendedName>
        <fullName evidence="9">Cell division protein FtsQ</fullName>
    </recommendedName>
</protein>
<evidence type="ECO:0000256" key="7">
    <source>
        <dbReference type="ARBA" id="ARBA00023136"/>
    </source>
</evidence>
<keyword evidence="4 9" id="KW-0132">Cell division</keyword>
<keyword evidence="3 9" id="KW-0997">Cell inner membrane</keyword>
<keyword evidence="5 9" id="KW-0812">Transmembrane</keyword>
<dbReference type="Pfam" id="PF03799">
    <property type="entry name" value="FtsQ_DivIB_C"/>
    <property type="match status" value="1"/>
</dbReference>
<dbReference type="Proteomes" id="UP000198640">
    <property type="component" value="Unassembled WGS sequence"/>
</dbReference>
<dbReference type="Gene3D" id="3.10.20.310">
    <property type="entry name" value="membrane protein fhac"/>
    <property type="match status" value="1"/>
</dbReference>
<dbReference type="InterPro" id="IPR034746">
    <property type="entry name" value="POTRA"/>
</dbReference>
<dbReference type="InterPro" id="IPR026579">
    <property type="entry name" value="FtsQ"/>
</dbReference>
<dbReference type="Pfam" id="PF08478">
    <property type="entry name" value="POTRA_1"/>
    <property type="match status" value="1"/>
</dbReference>